<evidence type="ECO:0000313" key="3">
    <source>
        <dbReference type="Proteomes" id="UP001055057"/>
    </source>
</evidence>
<reference evidence="2" key="2">
    <citation type="submission" date="2021-08" db="EMBL/GenBank/DDBJ databases">
        <authorList>
            <person name="Tani A."/>
            <person name="Ola A."/>
            <person name="Ogura Y."/>
            <person name="Katsura K."/>
            <person name="Hayashi T."/>
        </authorList>
    </citation>
    <scope>NUCLEOTIDE SEQUENCE</scope>
    <source>
        <strain evidence="2">DSM 23632</strain>
    </source>
</reference>
<evidence type="ECO:0000259" key="1">
    <source>
        <dbReference type="PROSITE" id="PS51332"/>
    </source>
</evidence>
<dbReference type="RefSeq" id="WP_238182979.1">
    <property type="nucleotide sequence ID" value="NZ_BPRB01000131.1"/>
</dbReference>
<dbReference type="Pfam" id="PF02310">
    <property type="entry name" value="B12-binding"/>
    <property type="match status" value="1"/>
</dbReference>
<accession>A0ABQ4TYR0</accession>
<reference evidence="2" key="1">
    <citation type="journal article" date="2021" name="Front. Microbiol.">
        <title>Comprehensive Comparative Genomics and Phenotyping of Methylobacterium Species.</title>
        <authorList>
            <person name="Alessa O."/>
            <person name="Ogura Y."/>
            <person name="Fujitani Y."/>
            <person name="Takami H."/>
            <person name="Hayashi T."/>
            <person name="Sahin N."/>
            <person name="Tani A."/>
        </authorList>
    </citation>
    <scope>NUCLEOTIDE SEQUENCE</scope>
    <source>
        <strain evidence="2">DSM 23632</strain>
    </source>
</reference>
<organism evidence="2 3">
    <name type="scientific">Methylobacterium trifolii</name>
    <dbReference type="NCBI Taxonomy" id="1003092"/>
    <lineage>
        <taxon>Bacteria</taxon>
        <taxon>Pseudomonadati</taxon>
        <taxon>Pseudomonadota</taxon>
        <taxon>Alphaproteobacteria</taxon>
        <taxon>Hyphomicrobiales</taxon>
        <taxon>Methylobacteriaceae</taxon>
        <taxon>Methylobacterium</taxon>
    </lineage>
</organism>
<protein>
    <recommendedName>
        <fullName evidence="1">B12-binding domain-containing protein</fullName>
    </recommendedName>
</protein>
<keyword evidence="3" id="KW-1185">Reference proteome</keyword>
<dbReference type="Gene3D" id="3.40.50.280">
    <property type="entry name" value="Cobalamin-binding domain"/>
    <property type="match status" value="1"/>
</dbReference>
<dbReference type="SUPFAM" id="SSF52242">
    <property type="entry name" value="Cobalamin (vitamin B12)-binding domain"/>
    <property type="match status" value="1"/>
</dbReference>
<proteinExistence type="predicted"/>
<gene>
    <name evidence="2" type="ORF">MPOCJGCO_2512</name>
</gene>
<dbReference type="EMBL" id="BPRB01000131">
    <property type="protein sequence ID" value="GJE60400.1"/>
    <property type="molecule type" value="Genomic_DNA"/>
</dbReference>
<comment type="caution">
    <text evidence="2">The sequence shown here is derived from an EMBL/GenBank/DDBJ whole genome shotgun (WGS) entry which is preliminary data.</text>
</comment>
<evidence type="ECO:0000313" key="2">
    <source>
        <dbReference type="EMBL" id="GJE60400.1"/>
    </source>
</evidence>
<dbReference type="Proteomes" id="UP001055057">
    <property type="component" value="Unassembled WGS sequence"/>
</dbReference>
<sequence>MGDRTHFDGHHDIAAALQERCEVPAASGETLDDCRESLLAELATLGRQPAPDLPGALARIVEADILPRLMLAHQDLPPPTRLPVAHRPNPEQVERFSTLLLAPGEDDVRPHVLALLGEGLPLESLLLDLLAPAARHLGALWEEDECDFMDVTTALGRLQVITRMLCTRLEQDAASPGGRRILLLPCPGETHMFGISIVASFFRESGWTVTTVGGHPGLDLAALVGDEWFDVIGLSLSCEVFLPAMAESVFTLRRASLNQAVRLIVGGPLFVRNPEYARFTGADACAADGKAAPGIAERLLENRVEKRARAC</sequence>
<dbReference type="PROSITE" id="PS51332">
    <property type="entry name" value="B12_BINDING"/>
    <property type="match status" value="1"/>
</dbReference>
<dbReference type="InterPro" id="IPR036724">
    <property type="entry name" value="Cobalamin-bd_sf"/>
</dbReference>
<dbReference type="CDD" id="cd02065">
    <property type="entry name" value="B12-binding_like"/>
    <property type="match status" value="1"/>
</dbReference>
<dbReference type="InterPro" id="IPR006158">
    <property type="entry name" value="Cobalamin-bd"/>
</dbReference>
<feature type="domain" description="B12-binding" evidence="1">
    <location>
        <begin position="178"/>
        <end position="310"/>
    </location>
</feature>
<name>A0ABQ4TYR0_9HYPH</name>